<feature type="compositionally biased region" description="Polar residues" evidence="1">
    <location>
        <begin position="443"/>
        <end position="462"/>
    </location>
</feature>
<dbReference type="AlphaFoldDB" id="A0A9P0N699"/>
<feature type="compositionally biased region" description="Low complexity" evidence="1">
    <location>
        <begin position="463"/>
        <end position="474"/>
    </location>
</feature>
<feature type="region of interest" description="Disordered" evidence="1">
    <location>
        <begin position="206"/>
        <end position="268"/>
    </location>
</feature>
<dbReference type="Proteomes" id="UP001153321">
    <property type="component" value="Chromosome 29"/>
</dbReference>
<feature type="region of interest" description="Disordered" evidence="1">
    <location>
        <begin position="443"/>
        <end position="486"/>
    </location>
</feature>
<feature type="compositionally biased region" description="Low complexity" evidence="1">
    <location>
        <begin position="340"/>
        <end position="357"/>
    </location>
</feature>
<evidence type="ECO:0000313" key="3">
    <source>
        <dbReference type="Proteomes" id="UP001153321"/>
    </source>
</evidence>
<accession>A0A9P0N699</accession>
<proteinExistence type="predicted"/>
<feature type="region of interest" description="Disordered" evidence="1">
    <location>
        <begin position="329"/>
        <end position="363"/>
    </location>
</feature>
<sequence length="486" mass="54007">MEGDGEGMMAIVQGLDSAGVTLTVMNRSRQNTDRRRSPRPRIQFSENSNFPRSSVDTSTDTTRKSDTGVQICDGRYASSYKTAHCMVSPTSPPEGVSEFPPQRKEPCRNQGNFEVGGHGSGYVNQRTNSRFRVHTGCQVRADRSSGGLLHRSRSSRYTEAFVHSLRKYPSVTGRTASTDLIERLLRYTQRLYWLSPSVMGVGDLETISGHREHGPADASRGTRPSRSMRSLNEDGSSDLHDSFRASKHQQTYTRKPRDAPSGPIGYKGRARNFRLYSPVSESRHLRGIFFPSDCGINSLQRFSQQAITWGSSRRESLYRDPKFSTSYDYLKAGSTRNRSDGSPSPSGSRSPSQPARPLRFERPAHSVRDMSLSDVSKYIRSTIRQIYRERPFAYSYNVGVVSGRHWDAVSSFCEAVMLAKKEAGRPSRETLWASGIAKRSPATVSSGLRTASSGNSPLDQNQARAYNASRSARASRSHQTTTDGAQ</sequence>
<organism evidence="2 3">
    <name type="scientific">Spodoptera littoralis</name>
    <name type="common">Egyptian cotton leafworm</name>
    <dbReference type="NCBI Taxonomy" id="7109"/>
    <lineage>
        <taxon>Eukaryota</taxon>
        <taxon>Metazoa</taxon>
        <taxon>Ecdysozoa</taxon>
        <taxon>Arthropoda</taxon>
        <taxon>Hexapoda</taxon>
        <taxon>Insecta</taxon>
        <taxon>Pterygota</taxon>
        <taxon>Neoptera</taxon>
        <taxon>Endopterygota</taxon>
        <taxon>Lepidoptera</taxon>
        <taxon>Glossata</taxon>
        <taxon>Ditrysia</taxon>
        <taxon>Noctuoidea</taxon>
        <taxon>Noctuidae</taxon>
        <taxon>Amphipyrinae</taxon>
        <taxon>Spodoptera</taxon>
    </lineage>
</organism>
<feature type="region of interest" description="Disordered" evidence="1">
    <location>
        <begin position="25"/>
        <end position="67"/>
    </location>
</feature>
<name>A0A9P0N699_SPOLI</name>
<keyword evidence="3" id="KW-1185">Reference proteome</keyword>
<evidence type="ECO:0000313" key="2">
    <source>
        <dbReference type="EMBL" id="CAH1643069.1"/>
    </source>
</evidence>
<feature type="compositionally biased region" description="Polar residues" evidence="1">
    <location>
        <begin position="222"/>
        <end position="234"/>
    </location>
</feature>
<gene>
    <name evidence="2" type="ORF">SPLIT_LOCUS8425</name>
</gene>
<dbReference type="EMBL" id="LR824560">
    <property type="protein sequence ID" value="CAH1643069.1"/>
    <property type="molecule type" value="Genomic_DNA"/>
</dbReference>
<protein>
    <submittedName>
        <fullName evidence="2">Uncharacterized protein</fullName>
    </submittedName>
</protein>
<reference evidence="2" key="1">
    <citation type="submission" date="2022-02" db="EMBL/GenBank/DDBJ databases">
        <authorList>
            <person name="King R."/>
        </authorList>
    </citation>
    <scope>NUCLEOTIDE SEQUENCE</scope>
</reference>
<evidence type="ECO:0000256" key="1">
    <source>
        <dbReference type="SAM" id="MobiDB-lite"/>
    </source>
</evidence>